<keyword evidence="3 4" id="KW-0560">Oxidoreductase</keyword>
<dbReference type="PANTHER" id="PTHR32332">
    <property type="entry name" value="2-NITROPROPANE DIOXYGENASE"/>
    <property type="match status" value="1"/>
</dbReference>
<protein>
    <submittedName>
        <fullName evidence="4">Nitronate monooxygenase</fullName>
        <ecNumber evidence="4">1.13.12.16</ecNumber>
    </submittedName>
</protein>
<comment type="caution">
    <text evidence="4">The sequence shown here is derived from an EMBL/GenBank/DDBJ whole genome shotgun (WGS) entry which is preliminary data.</text>
</comment>
<dbReference type="InterPro" id="IPR004136">
    <property type="entry name" value="NMO"/>
</dbReference>
<keyword evidence="5" id="KW-1185">Reference proteome</keyword>
<evidence type="ECO:0000256" key="1">
    <source>
        <dbReference type="ARBA" id="ARBA00022630"/>
    </source>
</evidence>
<accession>A0A7W6FYF0</accession>
<evidence type="ECO:0000256" key="2">
    <source>
        <dbReference type="ARBA" id="ARBA00022643"/>
    </source>
</evidence>
<sequence>MGFLVHTGFEEPDTFSSQMALCRELTDGMPFGVNLYIGRAPGSVERILSFIPEMVANNVSCVETAGQNPGPIIPALKEAGIRVIHKVPGVRYAHTAQRLGVDAVTVIGNECGGHPGVHQIGTMVHAAQAPMEIDIPVVIGGGIGTGRQLAAVLAMGCEGVIMGTRMMVAKEMWVSEGYKTQLIAADGSESTVIKRVFRDNHRVLANETTKDVLALEAAGVTEFEAYRDLVSGTHTRAGYKSGDLSRGSYDWGHSAIFADAIEPVEAIFDRMIDDAVAASQRLHHLTSESIGLPLVSNIHN</sequence>
<name>A0A7W6FYF0_9SPHN</name>
<dbReference type="Proteomes" id="UP000561459">
    <property type="component" value="Unassembled WGS sequence"/>
</dbReference>
<dbReference type="GO" id="GO:0018580">
    <property type="term" value="F:nitronate monooxygenase activity"/>
    <property type="evidence" value="ECO:0007669"/>
    <property type="project" value="UniProtKB-EC"/>
</dbReference>
<dbReference type="Gene3D" id="3.20.20.70">
    <property type="entry name" value="Aldolase class I"/>
    <property type="match status" value="1"/>
</dbReference>
<dbReference type="SUPFAM" id="SSF51412">
    <property type="entry name" value="Inosine monophosphate dehydrogenase (IMPDH)"/>
    <property type="match status" value="1"/>
</dbReference>
<dbReference type="EC" id="1.13.12.16" evidence="4"/>
<organism evidence="4 5">
    <name type="scientific">Novosphingobium fluoreni</name>
    <dbReference type="NCBI Taxonomy" id="1391222"/>
    <lineage>
        <taxon>Bacteria</taxon>
        <taxon>Pseudomonadati</taxon>
        <taxon>Pseudomonadota</taxon>
        <taxon>Alphaproteobacteria</taxon>
        <taxon>Sphingomonadales</taxon>
        <taxon>Sphingomonadaceae</taxon>
        <taxon>Novosphingobium</taxon>
    </lineage>
</organism>
<dbReference type="AlphaFoldDB" id="A0A7W6FYF0"/>
<proteinExistence type="predicted"/>
<dbReference type="InterPro" id="IPR013785">
    <property type="entry name" value="Aldolase_TIM"/>
</dbReference>
<dbReference type="PANTHER" id="PTHR32332:SF20">
    <property type="entry name" value="2-NITROPROPANE DIOXYGENASE-LIKE PROTEIN"/>
    <property type="match status" value="1"/>
</dbReference>
<dbReference type="EMBL" id="JACIDY010000004">
    <property type="protein sequence ID" value="MBB3940394.1"/>
    <property type="molecule type" value="Genomic_DNA"/>
</dbReference>
<dbReference type="CDD" id="cd04730">
    <property type="entry name" value="NPD_like"/>
    <property type="match status" value="1"/>
</dbReference>
<reference evidence="4 5" key="1">
    <citation type="submission" date="2020-08" db="EMBL/GenBank/DDBJ databases">
        <title>Genomic Encyclopedia of Type Strains, Phase IV (KMG-IV): sequencing the most valuable type-strain genomes for metagenomic binning, comparative biology and taxonomic classification.</title>
        <authorList>
            <person name="Goeker M."/>
        </authorList>
    </citation>
    <scope>NUCLEOTIDE SEQUENCE [LARGE SCALE GENOMIC DNA]</scope>
    <source>
        <strain evidence="4 5">DSM 27568</strain>
    </source>
</reference>
<evidence type="ECO:0000313" key="4">
    <source>
        <dbReference type="EMBL" id="MBB3940394.1"/>
    </source>
</evidence>
<keyword evidence="2" id="KW-0288">FMN</keyword>
<dbReference type="Pfam" id="PF03060">
    <property type="entry name" value="NMO"/>
    <property type="match status" value="1"/>
</dbReference>
<evidence type="ECO:0000256" key="3">
    <source>
        <dbReference type="ARBA" id="ARBA00023002"/>
    </source>
</evidence>
<keyword evidence="1" id="KW-0285">Flavoprotein</keyword>
<keyword evidence="4" id="KW-0503">Monooxygenase</keyword>
<gene>
    <name evidence="4" type="ORF">GGR39_002051</name>
</gene>
<evidence type="ECO:0000313" key="5">
    <source>
        <dbReference type="Proteomes" id="UP000561459"/>
    </source>
</evidence>